<accession>A0ABU5RNH9</accession>
<dbReference type="Gene3D" id="3.30.565.10">
    <property type="entry name" value="Histidine kinase-like ATPase, C-terminal domain"/>
    <property type="match status" value="1"/>
</dbReference>
<gene>
    <name evidence="1" type="ORF">VA596_46385</name>
</gene>
<proteinExistence type="predicted"/>
<protein>
    <submittedName>
        <fullName evidence="1">ATP-binding protein</fullName>
    </submittedName>
</protein>
<evidence type="ECO:0000313" key="2">
    <source>
        <dbReference type="Proteomes" id="UP001304298"/>
    </source>
</evidence>
<dbReference type="GO" id="GO:0005524">
    <property type="term" value="F:ATP binding"/>
    <property type="evidence" value="ECO:0007669"/>
    <property type="project" value="UniProtKB-KW"/>
</dbReference>
<keyword evidence="1" id="KW-0547">Nucleotide-binding</keyword>
<sequence length="146" mass="15792">MNGETLPPGWDLVVERLSLRVATAAELTVDLTTRPSLRRIRSTVAGCLGFGRTKEEPLGAVLLVVDELVGNAYDHTAHPARLKVTRELRGLLVEVSDEEPSVERVAAGGGHGLKLVDQLSLGWGVRATEPGKTVWALVPAQLFREH</sequence>
<organism evidence="1 2">
    <name type="scientific">Amycolatopsis heterodermiae</name>
    <dbReference type="NCBI Taxonomy" id="3110235"/>
    <lineage>
        <taxon>Bacteria</taxon>
        <taxon>Bacillati</taxon>
        <taxon>Actinomycetota</taxon>
        <taxon>Actinomycetes</taxon>
        <taxon>Pseudonocardiales</taxon>
        <taxon>Pseudonocardiaceae</taxon>
        <taxon>Amycolatopsis</taxon>
    </lineage>
</organism>
<keyword evidence="1" id="KW-0067">ATP-binding</keyword>
<dbReference type="PANTHER" id="PTHR35526">
    <property type="entry name" value="ANTI-SIGMA-F FACTOR RSBW-RELATED"/>
    <property type="match status" value="1"/>
</dbReference>
<keyword evidence="2" id="KW-1185">Reference proteome</keyword>
<dbReference type="SUPFAM" id="SSF55874">
    <property type="entry name" value="ATPase domain of HSP90 chaperone/DNA topoisomerase II/histidine kinase"/>
    <property type="match status" value="1"/>
</dbReference>
<reference evidence="1 2" key="1">
    <citation type="submission" date="2023-12" db="EMBL/GenBank/DDBJ databases">
        <title>Amycolatopsis sp. V23-08.</title>
        <authorList>
            <person name="Somphong A."/>
        </authorList>
    </citation>
    <scope>NUCLEOTIDE SEQUENCE [LARGE SCALE GENOMIC DNA]</scope>
    <source>
        <strain evidence="1 2">V23-08</strain>
    </source>
</reference>
<dbReference type="Proteomes" id="UP001304298">
    <property type="component" value="Unassembled WGS sequence"/>
</dbReference>
<dbReference type="CDD" id="cd16936">
    <property type="entry name" value="HATPase_RsbW-like"/>
    <property type="match status" value="1"/>
</dbReference>
<dbReference type="RefSeq" id="WP_323336706.1">
    <property type="nucleotide sequence ID" value="NZ_JAYFSI010000019.1"/>
</dbReference>
<dbReference type="InterPro" id="IPR050267">
    <property type="entry name" value="Anti-sigma-factor_SerPK"/>
</dbReference>
<dbReference type="EMBL" id="JAYFSI010000019">
    <property type="protein sequence ID" value="MEA5367030.1"/>
    <property type="molecule type" value="Genomic_DNA"/>
</dbReference>
<dbReference type="PANTHER" id="PTHR35526:SF3">
    <property type="entry name" value="ANTI-SIGMA-F FACTOR RSBW"/>
    <property type="match status" value="1"/>
</dbReference>
<evidence type="ECO:0000313" key="1">
    <source>
        <dbReference type="EMBL" id="MEA5367030.1"/>
    </source>
</evidence>
<name>A0ABU5RNH9_9PSEU</name>
<dbReference type="InterPro" id="IPR036890">
    <property type="entry name" value="HATPase_C_sf"/>
</dbReference>
<comment type="caution">
    <text evidence="1">The sequence shown here is derived from an EMBL/GenBank/DDBJ whole genome shotgun (WGS) entry which is preliminary data.</text>
</comment>